<dbReference type="AlphaFoldDB" id="A0A284RNG0"/>
<evidence type="ECO:0000259" key="4">
    <source>
        <dbReference type="PROSITE" id="PS50158"/>
    </source>
</evidence>
<dbReference type="Gene3D" id="4.10.60.10">
    <property type="entry name" value="Zinc finger, CCHC-type"/>
    <property type="match status" value="1"/>
</dbReference>
<dbReference type="GO" id="GO:0006397">
    <property type="term" value="P:mRNA processing"/>
    <property type="evidence" value="ECO:0007669"/>
    <property type="project" value="UniProtKB-KW"/>
</dbReference>
<protein>
    <recommendedName>
        <fullName evidence="4">CCHC-type domain-containing protein</fullName>
    </recommendedName>
</protein>
<sequence>MYDERQKKWAFNQALGMVRDRNDNRHEQQKKGSHTTSNYKAGGATSLLSAKPTSSTAPSGGQRDAGGRWLSCPGMTFGEQGAPMDIGEIRTKGLCFRCHKKGHLSKDCPEKKDF</sequence>
<dbReference type="GO" id="GO:0008270">
    <property type="term" value="F:zinc ion binding"/>
    <property type="evidence" value="ECO:0007669"/>
    <property type="project" value="UniProtKB-KW"/>
</dbReference>
<feature type="region of interest" description="Disordered" evidence="3">
    <location>
        <begin position="13"/>
        <end position="72"/>
    </location>
</feature>
<dbReference type="OrthoDB" id="3061217at2759"/>
<accession>A0A284RNG0</accession>
<organism evidence="5 6">
    <name type="scientific">Armillaria ostoyae</name>
    <name type="common">Armillaria root rot fungus</name>
    <dbReference type="NCBI Taxonomy" id="47428"/>
    <lineage>
        <taxon>Eukaryota</taxon>
        <taxon>Fungi</taxon>
        <taxon>Dikarya</taxon>
        <taxon>Basidiomycota</taxon>
        <taxon>Agaricomycotina</taxon>
        <taxon>Agaricomycetes</taxon>
        <taxon>Agaricomycetidae</taxon>
        <taxon>Agaricales</taxon>
        <taxon>Marasmiineae</taxon>
        <taxon>Physalacriaceae</taxon>
        <taxon>Armillaria</taxon>
    </lineage>
</organism>
<feature type="compositionally biased region" description="Basic and acidic residues" evidence="3">
    <location>
        <begin position="18"/>
        <end position="30"/>
    </location>
</feature>
<evidence type="ECO:0000313" key="5">
    <source>
        <dbReference type="EMBL" id="SJL10251.1"/>
    </source>
</evidence>
<keyword evidence="1" id="KW-0507">mRNA processing</keyword>
<keyword evidence="2" id="KW-0479">Metal-binding</keyword>
<evidence type="ECO:0000256" key="1">
    <source>
        <dbReference type="ARBA" id="ARBA00022664"/>
    </source>
</evidence>
<dbReference type="GO" id="GO:0003676">
    <property type="term" value="F:nucleic acid binding"/>
    <property type="evidence" value="ECO:0007669"/>
    <property type="project" value="InterPro"/>
</dbReference>
<keyword evidence="2" id="KW-0862">Zinc</keyword>
<keyword evidence="2" id="KW-0863">Zinc-finger</keyword>
<reference evidence="6" key="1">
    <citation type="journal article" date="2017" name="Nat. Ecol. Evol.">
        <title>Genome expansion and lineage-specific genetic innovations in the forest pathogenic fungi Armillaria.</title>
        <authorList>
            <person name="Sipos G."/>
            <person name="Prasanna A.N."/>
            <person name="Walter M.C."/>
            <person name="O'Connor E."/>
            <person name="Balint B."/>
            <person name="Krizsan K."/>
            <person name="Kiss B."/>
            <person name="Hess J."/>
            <person name="Varga T."/>
            <person name="Slot J."/>
            <person name="Riley R."/>
            <person name="Boka B."/>
            <person name="Rigling D."/>
            <person name="Barry K."/>
            <person name="Lee J."/>
            <person name="Mihaltcheva S."/>
            <person name="LaButti K."/>
            <person name="Lipzen A."/>
            <person name="Waldron R."/>
            <person name="Moloney N.M."/>
            <person name="Sperisen C."/>
            <person name="Kredics L."/>
            <person name="Vagvoelgyi C."/>
            <person name="Patrignani A."/>
            <person name="Fitzpatrick D."/>
            <person name="Nagy I."/>
            <person name="Doyle S."/>
            <person name="Anderson J.B."/>
            <person name="Grigoriev I.V."/>
            <person name="Gueldener U."/>
            <person name="Muensterkoetter M."/>
            <person name="Nagy L.G."/>
        </authorList>
    </citation>
    <scope>NUCLEOTIDE SEQUENCE [LARGE SCALE GENOMIC DNA]</scope>
    <source>
        <strain evidence="6">C18/9</strain>
    </source>
</reference>
<evidence type="ECO:0000256" key="3">
    <source>
        <dbReference type="SAM" id="MobiDB-lite"/>
    </source>
</evidence>
<evidence type="ECO:0000256" key="2">
    <source>
        <dbReference type="PROSITE-ProRule" id="PRU00047"/>
    </source>
</evidence>
<gene>
    <name evidence="5" type="ORF">ARMOST_13635</name>
</gene>
<evidence type="ECO:0000313" key="6">
    <source>
        <dbReference type="Proteomes" id="UP000219338"/>
    </source>
</evidence>
<keyword evidence="6" id="KW-1185">Reference proteome</keyword>
<dbReference type="SUPFAM" id="SSF57756">
    <property type="entry name" value="Retrovirus zinc finger-like domains"/>
    <property type="match status" value="1"/>
</dbReference>
<name>A0A284RNG0_ARMOS</name>
<proteinExistence type="predicted"/>
<dbReference type="Pfam" id="PF00098">
    <property type="entry name" value="zf-CCHC"/>
    <property type="match status" value="1"/>
</dbReference>
<feature type="domain" description="CCHC-type" evidence="4">
    <location>
        <begin position="95"/>
        <end position="110"/>
    </location>
</feature>
<dbReference type="InterPro" id="IPR001878">
    <property type="entry name" value="Znf_CCHC"/>
</dbReference>
<dbReference type="Proteomes" id="UP000219338">
    <property type="component" value="Unassembled WGS sequence"/>
</dbReference>
<dbReference type="SMART" id="SM00343">
    <property type="entry name" value="ZnF_C2HC"/>
    <property type="match status" value="1"/>
</dbReference>
<dbReference type="InterPro" id="IPR036875">
    <property type="entry name" value="Znf_CCHC_sf"/>
</dbReference>
<feature type="compositionally biased region" description="Polar residues" evidence="3">
    <location>
        <begin position="46"/>
        <end position="59"/>
    </location>
</feature>
<dbReference type="EMBL" id="FUEG01000012">
    <property type="protein sequence ID" value="SJL10251.1"/>
    <property type="molecule type" value="Genomic_DNA"/>
</dbReference>
<dbReference type="PROSITE" id="PS50158">
    <property type="entry name" value="ZF_CCHC"/>
    <property type="match status" value="1"/>
</dbReference>